<evidence type="ECO:0000313" key="1">
    <source>
        <dbReference type="EMBL" id="GGL10327.1"/>
    </source>
</evidence>
<comment type="caution">
    <text evidence="1">The sequence shown here is derived from an EMBL/GenBank/DDBJ whole genome shotgun (WGS) entry which is preliminary data.</text>
</comment>
<reference evidence="2" key="1">
    <citation type="journal article" date="2019" name="Int. J. Syst. Evol. Microbiol.">
        <title>The Global Catalogue of Microorganisms (GCM) 10K type strain sequencing project: providing services to taxonomists for standard genome sequencing and annotation.</title>
        <authorList>
            <consortium name="The Broad Institute Genomics Platform"/>
            <consortium name="The Broad Institute Genome Sequencing Center for Infectious Disease"/>
            <person name="Wu L."/>
            <person name="Ma J."/>
        </authorList>
    </citation>
    <scope>NUCLEOTIDE SEQUENCE [LARGE SCALE GENOMIC DNA]</scope>
    <source>
        <strain evidence="2">JCM 19173</strain>
    </source>
</reference>
<proteinExistence type="predicted"/>
<protein>
    <recommendedName>
        <fullName evidence="3">Zn-finger containing protein</fullName>
    </recommendedName>
</protein>
<gene>
    <name evidence="1" type="ORF">GCM10010844_31270</name>
</gene>
<accession>A0ABQ2FN43</accession>
<evidence type="ECO:0000313" key="2">
    <source>
        <dbReference type="Proteomes" id="UP000604341"/>
    </source>
</evidence>
<name>A0ABQ2FN43_9DEIO</name>
<keyword evidence="2" id="KW-1185">Reference proteome</keyword>
<evidence type="ECO:0008006" key="3">
    <source>
        <dbReference type="Google" id="ProtNLM"/>
    </source>
</evidence>
<dbReference type="EMBL" id="BMPE01000011">
    <property type="protein sequence ID" value="GGL10327.1"/>
    <property type="molecule type" value="Genomic_DNA"/>
</dbReference>
<organism evidence="1 2">
    <name type="scientific">Deinococcus radiotolerans</name>
    <dbReference type="NCBI Taxonomy" id="1309407"/>
    <lineage>
        <taxon>Bacteria</taxon>
        <taxon>Thermotogati</taxon>
        <taxon>Deinococcota</taxon>
        <taxon>Deinococci</taxon>
        <taxon>Deinococcales</taxon>
        <taxon>Deinococcaceae</taxon>
        <taxon>Deinococcus</taxon>
    </lineage>
</organism>
<dbReference type="Proteomes" id="UP000604341">
    <property type="component" value="Unassembled WGS sequence"/>
</dbReference>
<sequence>MTLPSGVTLRRAGRPAPGLAALYARGMDFPTTCPQCAHVNRAEFADSSVHDLRCARCGARYCVLVRKQKFEVLFDLGTRALMDGYAREAVASFAAALERFFEFYVRAFALEHAAGREGSFEEALTALEGTWRHVSSQSERQLGMFALAYLLREGREPDFLTPKGLGTEFRNRVIHRGALPTRAEVDAYAAGVFTLIDRLLTELGGSTAHAELVQEQAFAAHVRNLPDGVTVVFEEHPGMFRARRFGTLSPIAKPDKARVQAASGVNDARAFQQALFERALEERGSLLHGFKSAP</sequence>